<evidence type="ECO:0000256" key="1">
    <source>
        <dbReference type="ARBA" id="ARBA00008452"/>
    </source>
</evidence>
<reference evidence="5 6" key="1">
    <citation type="submission" date="2019-03" db="EMBL/GenBank/DDBJ databases">
        <title>Genomics of glacier-inhabiting Cryobacterium strains.</title>
        <authorList>
            <person name="Liu Q."/>
            <person name="Xin Y.-H."/>
        </authorList>
    </citation>
    <scope>NUCLEOTIDE SEQUENCE [LARGE SCALE GENOMIC DNA]</scope>
    <source>
        <strain evidence="5 6">RHLT2-21</strain>
    </source>
</reference>
<dbReference type="InterPro" id="IPR006047">
    <property type="entry name" value="GH13_cat_dom"/>
</dbReference>
<dbReference type="GO" id="GO:0009018">
    <property type="term" value="F:sucrose phosphorylase activity"/>
    <property type="evidence" value="ECO:0007669"/>
    <property type="project" value="UniProtKB-EC"/>
</dbReference>
<dbReference type="InterPro" id="IPR022527">
    <property type="entry name" value="Sucrose_phospho"/>
</dbReference>
<sequence length="496" mass="54002">MSAVELLVYADRLGGTVPELQAVLDGPLRAFSSVHVLPFYIPFDGADAGFDPVDHASVDPRLGTWDEMRSLARTRGLTADLIVNHVSSSSAEFVDWLDRGDASEFAGMFLTFDTVFPNGGTEREITAFYRPRPGLPFTAYQGADGSRHLVWTTFMPTQVDLDVNHPAARSYLRRVLRALADGGVSTVRLDAVGYAVKTPGTDSFMTPETLEFTKVVVALAHEAQVDVLVEVHAHYSQQLAIAPLVDWVYDFALAPLLLHSLGTGTVDRLARWFEIRPENAITVLDTHDGIGIIDAGPNGDRPGLISQDEMAAIFARAAVATHGHSSIASVVPEWFTLPHQINATFFSTLAGETAPYLLARAVQHFLPGRPQVYYVGLLGGLDDTSLFAETGNGRDVNRHRYPADEVSQALGTEVTQAQLGLARLRTGHPAFDGEFSWATPVEDQLRLLWSNGDARAELTVRTTLGAPSFRIELADAGREQVIDTPAGLAYWERIGL</sequence>
<evidence type="ECO:0000259" key="4">
    <source>
        <dbReference type="SMART" id="SM00642"/>
    </source>
</evidence>
<keyword evidence="2 5" id="KW-0328">Glycosyltransferase</keyword>
<dbReference type="InterPro" id="IPR045857">
    <property type="entry name" value="O16G_dom_2"/>
</dbReference>
<protein>
    <submittedName>
        <fullName evidence="5">Sucrose phosphorylase</fullName>
        <ecNumber evidence="5">2.4.1.7</ecNumber>
    </submittedName>
</protein>
<dbReference type="SMART" id="SM00642">
    <property type="entry name" value="Aamy"/>
    <property type="match status" value="1"/>
</dbReference>
<evidence type="ECO:0000256" key="2">
    <source>
        <dbReference type="ARBA" id="ARBA00022676"/>
    </source>
</evidence>
<dbReference type="PANTHER" id="PTHR38784:SF1">
    <property type="entry name" value="SUCROSE PHOSPHORYLASE"/>
    <property type="match status" value="1"/>
</dbReference>
<gene>
    <name evidence="5" type="primary">gtfA</name>
    <name evidence="5" type="ORF">E3O32_00340</name>
</gene>
<feature type="domain" description="Glycosyl hydrolase family 13 catalytic" evidence="4">
    <location>
        <begin position="5"/>
        <end position="425"/>
    </location>
</feature>
<dbReference type="PANTHER" id="PTHR38784">
    <property type="entry name" value="SUCROSE PHOSPHORYLASE"/>
    <property type="match status" value="1"/>
</dbReference>
<dbReference type="Pfam" id="PF00128">
    <property type="entry name" value="Alpha-amylase"/>
    <property type="match status" value="1"/>
</dbReference>
<comment type="similarity">
    <text evidence="1">Belongs to the glycosyl hydrolase 13 family. Sucrose phosphorylase subfamily.</text>
</comment>
<accession>A0A4R8WG72</accession>
<evidence type="ECO:0000313" key="5">
    <source>
        <dbReference type="EMBL" id="TFC08097.1"/>
    </source>
</evidence>
<dbReference type="Proteomes" id="UP000297643">
    <property type="component" value="Unassembled WGS sequence"/>
</dbReference>
<dbReference type="NCBIfam" id="TIGR03852">
    <property type="entry name" value="sucrose_gtfA"/>
    <property type="match status" value="1"/>
</dbReference>
<name>A0A4R8WG72_9MICO</name>
<dbReference type="GO" id="GO:0005975">
    <property type="term" value="P:carbohydrate metabolic process"/>
    <property type="evidence" value="ECO:0007669"/>
    <property type="project" value="InterPro"/>
</dbReference>
<proteinExistence type="inferred from homology"/>
<dbReference type="SUPFAM" id="SSF51445">
    <property type="entry name" value="(Trans)glycosidases"/>
    <property type="match status" value="1"/>
</dbReference>
<dbReference type="RefSeq" id="WP_134505868.1">
    <property type="nucleotide sequence ID" value="NZ_SOFM01000002.1"/>
</dbReference>
<dbReference type="AlphaFoldDB" id="A0A4R8WG72"/>
<dbReference type="Gene3D" id="3.90.400.10">
    <property type="entry name" value="Oligo-1,6-glucosidase, Domain 2"/>
    <property type="match status" value="1"/>
</dbReference>
<dbReference type="InterPro" id="IPR017853">
    <property type="entry name" value="GH"/>
</dbReference>
<evidence type="ECO:0000313" key="6">
    <source>
        <dbReference type="Proteomes" id="UP000297643"/>
    </source>
</evidence>
<keyword evidence="3 5" id="KW-0808">Transferase</keyword>
<dbReference type="EMBL" id="SOFM01000002">
    <property type="protein sequence ID" value="TFC08097.1"/>
    <property type="molecule type" value="Genomic_DNA"/>
</dbReference>
<keyword evidence="6" id="KW-1185">Reference proteome</keyword>
<dbReference type="Gene3D" id="3.20.20.80">
    <property type="entry name" value="Glycosidases"/>
    <property type="match status" value="1"/>
</dbReference>
<dbReference type="EC" id="2.4.1.7" evidence="5"/>
<organism evidence="5 6">
    <name type="scientific">Cryobacterium mannosilyticum</name>
    <dbReference type="NCBI Taxonomy" id="1259190"/>
    <lineage>
        <taxon>Bacteria</taxon>
        <taxon>Bacillati</taxon>
        <taxon>Actinomycetota</taxon>
        <taxon>Actinomycetes</taxon>
        <taxon>Micrococcales</taxon>
        <taxon>Microbacteriaceae</taxon>
        <taxon>Cryobacterium</taxon>
    </lineage>
</organism>
<evidence type="ECO:0000256" key="3">
    <source>
        <dbReference type="ARBA" id="ARBA00022679"/>
    </source>
</evidence>
<comment type="caution">
    <text evidence="5">The sequence shown here is derived from an EMBL/GenBank/DDBJ whole genome shotgun (WGS) entry which is preliminary data.</text>
</comment>